<evidence type="ECO:0000256" key="1">
    <source>
        <dbReference type="SAM" id="SignalP"/>
    </source>
</evidence>
<dbReference type="Proteomes" id="UP000030635">
    <property type="component" value="Chromosome"/>
</dbReference>
<evidence type="ECO:0000313" key="3">
    <source>
        <dbReference type="Proteomes" id="UP000030635"/>
    </source>
</evidence>
<keyword evidence="3" id="KW-1185">Reference proteome</keyword>
<sequence length="178" mass="20096">MRNFNKKMLAVLTILVFSFALFGCTNSVVKNSLDSAKEDINKGEYNKAQDALQTVLDQDSNNKEAQDLMNIIGDYLGAVDHFNSREYDAAQAELDKLPKDYVDCGIKDNVVNLQNEIVYQKAKAKAVDGFINTAQKLVDEKKYKEAEAEIKMIDVNSPSKEQIEKINKLNKIIQNNKK</sequence>
<dbReference type="EMBL" id="CP006905">
    <property type="protein sequence ID" value="AIY84128.1"/>
    <property type="molecule type" value="Genomic_DNA"/>
</dbReference>
<accession>A0A0A7FX13</accession>
<dbReference type="InterPro" id="IPR011990">
    <property type="entry name" value="TPR-like_helical_dom_sf"/>
</dbReference>
<organism evidence="2 3">
    <name type="scientific">Clostridium baratii str. Sullivan</name>
    <dbReference type="NCBI Taxonomy" id="1415775"/>
    <lineage>
        <taxon>Bacteria</taxon>
        <taxon>Bacillati</taxon>
        <taxon>Bacillota</taxon>
        <taxon>Clostridia</taxon>
        <taxon>Eubacteriales</taxon>
        <taxon>Clostridiaceae</taxon>
        <taxon>Clostridium</taxon>
    </lineage>
</organism>
<dbReference type="eggNOG" id="ENOG503138J">
    <property type="taxonomic scope" value="Bacteria"/>
</dbReference>
<protein>
    <submittedName>
        <fullName evidence="2">Tetratricopeptide repeat family protein</fullName>
    </submittedName>
</protein>
<gene>
    <name evidence="2" type="ORF">U729_466</name>
</gene>
<reference evidence="2 3" key="1">
    <citation type="journal article" date="2015" name="Infect. Genet. Evol.">
        <title>Genomic sequences of six botulinum neurotoxin-producing strains representing three clostridial species illustrate the mobility and diversity of botulinum neurotoxin genes.</title>
        <authorList>
            <person name="Smith T.J."/>
            <person name="Hill K.K."/>
            <person name="Xie G."/>
            <person name="Foley B.T."/>
            <person name="Williamson C.H."/>
            <person name="Foster J.T."/>
            <person name="Johnson S.L."/>
            <person name="Chertkov O."/>
            <person name="Teshima H."/>
            <person name="Gibbons H.S."/>
            <person name="Johnsky L.A."/>
            <person name="Karavis M.A."/>
            <person name="Smith L.A."/>
        </authorList>
    </citation>
    <scope>NUCLEOTIDE SEQUENCE [LARGE SCALE GENOMIC DNA]</scope>
    <source>
        <strain evidence="2 3">Sullivan</strain>
    </source>
</reference>
<dbReference type="RefSeq" id="WP_039311302.1">
    <property type="nucleotide sequence ID" value="NZ_CP006905.1"/>
</dbReference>
<name>A0A0A7FX13_9CLOT</name>
<dbReference type="Gene3D" id="1.25.40.10">
    <property type="entry name" value="Tetratricopeptide repeat domain"/>
    <property type="match status" value="1"/>
</dbReference>
<feature type="signal peptide" evidence="1">
    <location>
        <begin position="1"/>
        <end position="23"/>
    </location>
</feature>
<proteinExistence type="predicted"/>
<evidence type="ECO:0000313" key="2">
    <source>
        <dbReference type="EMBL" id="AIY84128.1"/>
    </source>
</evidence>
<dbReference type="KEGG" id="cbv:U729_466"/>
<dbReference type="HOGENOM" id="CLU_1508060_0_0_9"/>
<feature type="chain" id="PRO_5039407564" evidence="1">
    <location>
        <begin position="24"/>
        <end position="178"/>
    </location>
</feature>
<keyword evidence="1" id="KW-0732">Signal</keyword>
<dbReference type="PROSITE" id="PS51257">
    <property type="entry name" value="PROKAR_LIPOPROTEIN"/>
    <property type="match status" value="1"/>
</dbReference>
<dbReference type="AlphaFoldDB" id="A0A0A7FX13"/>